<evidence type="ECO:0000256" key="2">
    <source>
        <dbReference type="ARBA" id="ARBA00009765"/>
    </source>
</evidence>
<dbReference type="Proteomes" id="UP000772434">
    <property type="component" value="Unassembled WGS sequence"/>
</dbReference>
<proteinExistence type="inferred from homology"/>
<reference evidence="9" key="1">
    <citation type="submission" date="2020-11" db="EMBL/GenBank/DDBJ databases">
        <authorList>
            <consortium name="DOE Joint Genome Institute"/>
            <person name="Ahrendt S."/>
            <person name="Riley R."/>
            <person name="Andreopoulos W."/>
            <person name="Labutti K."/>
            <person name="Pangilinan J."/>
            <person name="Ruiz-Duenas F.J."/>
            <person name="Barrasa J.M."/>
            <person name="Sanchez-Garcia M."/>
            <person name="Camarero S."/>
            <person name="Miyauchi S."/>
            <person name="Serrano A."/>
            <person name="Linde D."/>
            <person name="Babiker R."/>
            <person name="Drula E."/>
            <person name="Ayuso-Fernandez I."/>
            <person name="Pacheco R."/>
            <person name="Padilla G."/>
            <person name="Ferreira P."/>
            <person name="Barriuso J."/>
            <person name="Kellner H."/>
            <person name="Castanera R."/>
            <person name="Alfaro M."/>
            <person name="Ramirez L."/>
            <person name="Pisabarro A.G."/>
            <person name="Kuo A."/>
            <person name="Tritt A."/>
            <person name="Lipzen A."/>
            <person name="He G."/>
            <person name="Yan M."/>
            <person name="Ng V."/>
            <person name="Cullen D."/>
            <person name="Martin F."/>
            <person name="Rosso M.-N."/>
            <person name="Henrissat B."/>
            <person name="Hibbett D."/>
            <person name="Martinez A.T."/>
            <person name="Grigoriev I.V."/>
        </authorList>
    </citation>
    <scope>NUCLEOTIDE SEQUENCE</scope>
    <source>
        <strain evidence="9">AH 40177</strain>
    </source>
</reference>
<dbReference type="GO" id="GO:0015087">
    <property type="term" value="F:cobalt ion transmembrane transporter activity"/>
    <property type="evidence" value="ECO:0007669"/>
    <property type="project" value="TreeGrafter"/>
</dbReference>
<dbReference type="InterPro" id="IPR002523">
    <property type="entry name" value="MgTranspt_CorA/ZnTranspt_ZntB"/>
</dbReference>
<dbReference type="InterPro" id="IPR045861">
    <property type="entry name" value="CorA_cytoplasmic_dom"/>
</dbReference>
<dbReference type="AlphaFoldDB" id="A0A9P5UFH3"/>
<keyword evidence="6 8" id="KW-1133">Transmembrane helix</keyword>
<evidence type="ECO:0000256" key="1">
    <source>
        <dbReference type="ARBA" id="ARBA00004651"/>
    </source>
</evidence>
<organism evidence="9 10">
    <name type="scientific">Rhodocollybia butyracea</name>
    <dbReference type="NCBI Taxonomy" id="206335"/>
    <lineage>
        <taxon>Eukaryota</taxon>
        <taxon>Fungi</taxon>
        <taxon>Dikarya</taxon>
        <taxon>Basidiomycota</taxon>
        <taxon>Agaricomycotina</taxon>
        <taxon>Agaricomycetes</taxon>
        <taxon>Agaricomycetidae</taxon>
        <taxon>Agaricales</taxon>
        <taxon>Marasmiineae</taxon>
        <taxon>Omphalotaceae</taxon>
        <taxon>Rhodocollybia</taxon>
    </lineage>
</organism>
<keyword evidence="10" id="KW-1185">Reference proteome</keyword>
<dbReference type="GO" id="GO:0005886">
    <property type="term" value="C:plasma membrane"/>
    <property type="evidence" value="ECO:0007669"/>
    <property type="project" value="UniProtKB-SubCell"/>
</dbReference>
<comment type="subcellular location">
    <subcellularLocation>
        <location evidence="1">Cell membrane</location>
        <topology evidence="1">Multi-pass membrane protein</topology>
    </subcellularLocation>
</comment>
<feature type="transmembrane region" description="Helical" evidence="8">
    <location>
        <begin position="409"/>
        <end position="430"/>
    </location>
</feature>
<comment type="caution">
    <text evidence="9">The sequence shown here is derived from an EMBL/GenBank/DDBJ whole genome shotgun (WGS) entry which is preliminary data.</text>
</comment>
<comment type="similarity">
    <text evidence="2">Belongs to the CorA metal ion transporter (MIT) (TC 1.A.35) family.</text>
</comment>
<feature type="transmembrane region" description="Helical" evidence="8">
    <location>
        <begin position="450"/>
        <end position="473"/>
    </location>
</feature>
<dbReference type="Gene3D" id="1.20.58.340">
    <property type="entry name" value="Magnesium transport protein CorA, transmembrane region"/>
    <property type="match status" value="2"/>
</dbReference>
<dbReference type="PANTHER" id="PTHR46494">
    <property type="entry name" value="CORA FAMILY METAL ION TRANSPORTER (EUROFUNG)"/>
    <property type="match status" value="1"/>
</dbReference>
<evidence type="ECO:0000256" key="4">
    <source>
        <dbReference type="ARBA" id="ARBA00022475"/>
    </source>
</evidence>
<evidence type="ECO:0000256" key="6">
    <source>
        <dbReference type="ARBA" id="ARBA00022989"/>
    </source>
</evidence>
<dbReference type="SUPFAM" id="SSF143865">
    <property type="entry name" value="CorA soluble domain-like"/>
    <property type="match status" value="1"/>
</dbReference>
<keyword evidence="4" id="KW-1003">Cell membrane</keyword>
<protein>
    <submittedName>
        <fullName evidence="9">Uncharacterized protein</fullName>
    </submittedName>
</protein>
<dbReference type="EMBL" id="JADNRY010000004">
    <property type="protein sequence ID" value="KAF9077284.1"/>
    <property type="molecule type" value="Genomic_DNA"/>
</dbReference>
<name>A0A9P5UFH3_9AGAR</name>
<evidence type="ECO:0000256" key="8">
    <source>
        <dbReference type="SAM" id="Phobius"/>
    </source>
</evidence>
<dbReference type="GO" id="GO:0050897">
    <property type="term" value="F:cobalt ion binding"/>
    <property type="evidence" value="ECO:0007669"/>
    <property type="project" value="TreeGrafter"/>
</dbReference>
<dbReference type="PANTHER" id="PTHR46494:SF1">
    <property type="entry name" value="CORA FAMILY METAL ION TRANSPORTER (EUROFUNG)"/>
    <property type="match status" value="1"/>
</dbReference>
<dbReference type="OrthoDB" id="165352at2759"/>
<evidence type="ECO:0000313" key="10">
    <source>
        <dbReference type="Proteomes" id="UP000772434"/>
    </source>
</evidence>
<evidence type="ECO:0000256" key="5">
    <source>
        <dbReference type="ARBA" id="ARBA00022692"/>
    </source>
</evidence>
<evidence type="ECO:0000256" key="3">
    <source>
        <dbReference type="ARBA" id="ARBA00022448"/>
    </source>
</evidence>
<evidence type="ECO:0000313" key="9">
    <source>
        <dbReference type="EMBL" id="KAF9077284.1"/>
    </source>
</evidence>
<dbReference type="Gene3D" id="3.30.460.20">
    <property type="entry name" value="CorA soluble domain-like"/>
    <property type="match status" value="1"/>
</dbReference>
<dbReference type="GO" id="GO:0000287">
    <property type="term" value="F:magnesium ion binding"/>
    <property type="evidence" value="ECO:0007669"/>
    <property type="project" value="TreeGrafter"/>
</dbReference>
<dbReference type="SUPFAM" id="SSF144083">
    <property type="entry name" value="Magnesium transport protein CorA, transmembrane region"/>
    <property type="match status" value="1"/>
</dbReference>
<keyword evidence="5 8" id="KW-0812">Transmembrane</keyword>
<accession>A0A9P5UFH3</accession>
<keyword evidence="3" id="KW-0813">Transport</keyword>
<dbReference type="Pfam" id="PF01544">
    <property type="entry name" value="CorA"/>
    <property type="match status" value="1"/>
</dbReference>
<evidence type="ECO:0000256" key="7">
    <source>
        <dbReference type="ARBA" id="ARBA00023136"/>
    </source>
</evidence>
<gene>
    <name evidence="9" type="ORF">BDP27DRAFT_1441980</name>
</gene>
<keyword evidence="7 8" id="KW-0472">Membrane</keyword>
<sequence>MVKPINPQLDRLRAAVRKIIALHRTTTVLSNYGAGAEPGVNPRHLSANLRYRGVREPCSIRVLDYSPVSIASKTMSNNEFIDMLHDPRKGARPSWAKVRWIDVGGISWDVLKALATKYDIHYLALENILHTHSKATASKSDYYLQHLFLRILCLELRDENSVILPSDMKWEASLAAEDLEPDRGGQRWANNFYQERDAAAEQVEALKQADRVEVNVFPVFMLLFRDGTLITIHRPTNPKLTEPIRNRLARADTVLRTTSDASFLLQSLLDLAVDKALGLAEACEMKMKKFEKQILLSPKLHTVSSLNILAGDINLHQRALEPLKRVIYGLRRYDLDRCIALLDLPPGEEKDASVQGYISHTAQIYLSDVQDHIDYILGSLDIVYSLSENLIGYSFNLTSYEMNVVMKRLTLVTVICLPLTFLTGYGGMNFNGMWWTGHTTLDDGPQRSDIRFWAVALPVMAIVIPLLYIPGIMKLYSQMKNKKVSQKALRSYQIQRGVTPSKPTGLTRNFRR</sequence>
<dbReference type="InterPro" id="IPR045863">
    <property type="entry name" value="CorA_TM1_TM2"/>
</dbReference>
<dbReference type="GO" id="GO:0015095">
    <property type="term" value="F:magnesium ion transmembrane transporter activity"/>
    <property type="evidence" value="ECO:0007669"/>
    <property type="project" value="TreeGrafter"/>
</dbReference>